<gene>
    <name evidence="2" type="ORF">COMA1_40142</name>
</gene>
<evidence type="ECO:0000259" key="1">
    <source>
        <dbReference type="Pfam" id="PF13320"/>
    </source>
</evidence>
<protein>
    <recommendedName>
        <fullName evidence="1">Glycoside hydrolase 123 catalytic domain-containing protein</fullName>
    </recommendedName>
</protein>
<accession>A0A0S4LKZ0</accession>
<evidence type="ECO:0000313" key="3">
    <source>
        <dbReference type="Proteomes" id="UP000199032"/>
    </source>
</evidence>
<dbReference type="EMBL" id="CZQA01000010">
    <property type="protein sequence ID" value="CUS37609.1"/>
    <property type="molecule type" value="Genomic_DNA"/>
</dbReference>
<dbReference type="Pfam" id="PF13320">
    <property type="entry name" value="GH123_cat"/>
    <property type="match status" value="1"/>
</dbReference>
<reference evidence="2 3" key="1">
    <citation type="submission" date="2015-10" db="EMBL/GenBank/DDBJ databases">
        <authorList>
            <person name="Gilbert D.G."/>
        </authorList>
    </citation>
    <scope>NUCLEOTIDE SEQUENCE [LARGE SCALE GENOMIC DNA]</scope>
    <source>
        <strain evidence="2">COMA1</strain>
    </source>
</reference>
<proteinExistence type="predicted"/>
<dbReference type="STRING" id="1742972.COMA1_40142"/>
<dbReference type="InterPro" id="IPR025150">
    <property type="entry name" value="GH123_cat"/>
</dbReference>
<feature type="domain" description="Glycoside hydrolase 123 catalytic" evidence="1">
    <location>
        <begin position="366"/>
        <end position="527"/>
    </location>
</feature>
<organism evidence="2 3">
    <name type="scientific">Candidatus Nitrospira nitrosa</name>
    <dbReference type="NCBI Taxonomy" id="1742972"/>
    <lineage>
        <taxon>Bacteria</taxon>
        <taxon>Pseudomonadati</taxon>
        <taxon>Nitrospirota</taxon>
        <taxon>Nitrospiria</taxon>
        <taxon>Nitrospirales</taxon>
        <taxon>Nitrospiraceae</taxon>
        <taxon>Nitrospira</taxon>
    </lineage>
</organism>
<dbReference type="AlphaFoldDB" id="A0A0S4LKZ0"/>
<name>A0A0S4LKZ0_9BACT</name>
<dbReference type="Proteomes" id="UP000199032">
    <property type="component" value="Unassembled WGS sequence"/>
</dbReference>
<evidence type="ECO:0000313" key="2">
    <source>
        <dbReference type="EMBL" id="CUS37609.1"/>
    </source>
</evidence>
<sequence length="591" mass="64907">MFAKVRKPLALVAGAILLGFGAVSYFSVPGNAATSNLGPILVHIVNPISGQPILPDIVSLPGKPHTAIGMVACRGEYEPASFVMRPMVRDLENLRISVSDLVGSGGTIPSSHMDVRFVKVWFQAGGGWSTVGLSHMGQAKILVPELLLKDDGLVQLDEQSKANFLRLKFPSGPKLVSVSEPAALSGRIMGSVTEFPIADAAELQPLTIRRGDAKQLWLTMHVPIDAKDGNYSGRLTLTDDKGLSETLTLNVQVLPVDLHAPRIQYSIYYRGTLSEVPSISSERKGQVQFLAELQNMLAHGVTYPTVYQPLDRAALGKTMELRKNVGLDSSTLFYLGTGTGNPETPGELNGLKRRVNVIKEIAGEYGIEKVYLYGMDEAKGEKLVSQRRAWQLVRNEGVKVFTAGQAEAFPVVGDLLDLLVMAGKLQKAQAENVHRAGHKIFSYANPPTGPENPEIFRRNYGLELWRNNYDGAMPYAYQDSMAFTWNDFDHARYRDHNFTYPTVDGVIDTLAWEGFREGIDDVRYVTTLEDMLEAVPGPHTPATIEARRYVESLRSALPPNLQEVRAKLVYHILQLSSPSQAASSVVPLQID</sequence>
<keyword evidence="3" id="KW-1185">Reference proteome</keyword>